<feature type="domain" description="MacB-like periplasmic core" evidence="13">
    <location>
        <begin position="16"/>
        <end position="183"/>
    </location>
</feature>
<dbReference type="GO" id="GO:0005886">
    <property type="term" value="C:plasma membrane"/>
    <property type="evidence" value="ECO:0007669"/>
    <property type="project" value="UniProtKB-SubCell"/>
</dbReference>
<proteinExistence type="inferred from homology"/>
<dbReference type="Proteomes" id="UP000216207">
    <property type="component" value="Unassembled WGS sequence"/>
</dbReference>
<protein>
    <recommendedName>
        <fullName evidence="4">Putative hemin transport system permease protein HrtB</fullName>
    </recommendedName>
</protein>
<evidence type="ECO:0000259" key="13">
    <source>
        <dbReference type="Pfam" id="PF12704"/>
    </source>
</evidence>
<comment type="caution">
    <text evidence="14">The sequence shown here is derived from an EMBL/GenBank/DDBJ whole genome shotgun (WGS) entry which is preliminary data.</text>
</comment>
<evidence type="ECO:0000313" key="15">
    <source>
        <dbReference type="Proteomes" id="UP000216207"/>
    </source>
</evidence>
<feature type="transmembrane region" description="Helical" evidence="11">
    <location>
        <begin position="233"/>
        <end position="258"/>
    </location>
</feature>
<dbReference type="PANTHER" id="PTHR43738:SF1">
    <property type="entry name" value="HEMIN TRANSPORT SYSTEM PERMEASE PROTEIN HRTB-RELATED"/>
    <property type="match status" value="1"/>
</dbReference>
<dbReference type="EMBL" id="NPCC01000025">
    <property type="protein sequence ID" value="PAE87921.1"/>
    <property type="molecule type" value="Genomic_DNA"/>
</dbReference>
<dbReference type="AlphaFoldDB" id="A0A268NWZ0"/>
<feature type="transmembrane region" description="Helical" evidence="11">
    <location>
        <begin position="278"/>
        <end position="301"/>
    </location>
</feature>
<gene>
    <name evidence="14" type="ORF">CHH72_15765</name>
</gene>
<keyword evidence="9 11" id="KW-0472">Membrane</keyword>
<dbReference type="PANTHER" id="PTHR43738">
    <property type="entry name" value="ABC TRANSPORTER, MEMBRANE PROTEIN"/>
    <property type="match status" value="1"/>
</dbReference>
<dbReference type="Pfam" id="PF02687">
    <property type="entry name" value="FtsX"/>
    <property type="match status" value="1"/>
</dbReference>
<feature type="transmembrane region" description="Helical" evidence="11">
    <location>
        <begin position="321"/>
        <end position="341"/>
    </location>
</feature>
<evidence type="ECO:0000259" key="12">
    <source>
        <dbReference type="Pfam" id="PF02687"/>
    </source>
</evidence>
<reference evidence="14 15" key="1">
    <citation type="submission" date="2017-07" db="EMBL/GenBank/DDBJ databases">
        <title>Isolation and whole genome analysis of endospore-forming bacteria from heroin.</title>
        <authorList>
            <person name="Kalinowski J."/>
            <person name="Ahrens B."/>
            <person name="Al-Dilaimi A."/>
            <person name="Winkler A."/>
            <person name="Wibberg D."/>
            <person name="Schleenbecker U."/>
            <person name="Ruckert C."/>
            <person name="Wolfel R."/>
            <person name="Grass G."/>
        </authorList>
    </citation>
    <scope>NUCLEOTIDE SEQUENCE [LARGE SCALE GENOMIC DNA]</scope>
    <source>
        <strain evidence="14 15">7539</strain>
    </source>
</reference>
<feature type="transmembrane region" description="Helical" evidence="11">
    <location>
        <begin position="15"/>
        <end position="39"/>
    </location>
</feature>
<evidence type="ECO:0000256" key="3">
    <source>
        <dbReference type="ARBA" id="ARBA00011131"/>
    </source>
</evidence>
<comment type="similarity">
    <text evidence="2">Belongs to the ABC-4 integral membrane protein family. HrtB subfamily.</text>
</comment>
<evidence type="ECO:0000256" key="2">
    <source>
        <dbReference type="ARBA" id="ARBA00008697"/>
    </source>
</evidence>
<comment type="subunit">
    <text evidence="3">The complex is composed of two ATP-binding proteins (HrtA), two transmembrane proteins (HrtB) and a solute-binding protein.</text>
</comment>
<evidence type="ECO:0000256" key="7">
    <source>
        <dbReference type="ARBA" id="ARBA00022692"/>
    </source>
</evidence>
<keyword evidence="8 11" id="KW-1133">Transmembrane helix</keyword>
<dbReference type="InterPro" id="IPR003838">
    <property type="entry name" value="ABC3_permease_C"/>
</dbReference>
<dbReference type="InterPro" id="IPR025857">
    <property type="entry name" value="MacB_PCD"/>
</dbReference>
<name>A0A268NWZ0_SHOCL</name>
<sequence>MFLAINEMKHSKLRYALVIGVMFLIAYLVFFLTGLAYGLAQENRMVVDKWDADHILLAEESNNNLNMSMVSTNVFNDVSADEKAILAQTAGVITQEDVDEKVNVQFFGIVPDQFLVPNIIEGEMFTNDNETVADVSLKEQYGLSLGDRITLAGNDKELTIVGFTDDAKFNVSPVLYTSIRANQEIRFDQPETVDEAPINAIVTRGQLNDTPDELETVNIATFINELPGYSAQVLTFGFMIGFLIIIAAIVIGIFVYVLTMQKSEIFGVMKAQGISSRYISTSVIAQTFLLTALGVMIGLLSTLGTSLLLPEAVPFQIKIEFFTGISGLIIVIAVLGAFFSVRSIVKIDPLKAIG</sequence>
<evidence type="ECO:0000256" key="8">
    <source>
        <dbReference type="ARBA" id="ARBA00022989"/>
    </source>
</evidence>
<keyword evidence="5" id="KW-0813">Transport</keyword>
<accession>A0A268NWZ0</accession>
<evidence type="ECO:0000256" key="11">
    <source>
        <dbReference type="SAM" id="Phobius"/>
    </source>
</evidence>
<dbReference type="InterPro" id="IPR051125">
    <property type="entry name" value="ABC-4/HrtB_transporter"/>
</dbReference>
<organism evidence="14 15">
    <name type="scientific">Shouchella clausii</name>
    <name type="common">Alkalihalobacillus clausii</name>
    <dbReference type="NCBI Taxonomy" id="79880"/>
    <lineage>
        <taxon>Bacteria</taxon>
        <taxon>Bacillati</taxon>
        <taxon>Bacillota</taxon>
        <taxon>Bacilli</taxon>
        <taxon>Bacillales</taxon>
        <taxon>Bacillaceae</taxon>
        <taxon>Shouchella</taxon>
    </lineage>
</organism>
<evidence type="ECO:0000256" key="5">
    <source>
        <dbReference type="ARBA" id="ARBA00022448"/>
    </source>
</evidence>
<evidence type="ECO:0000256" key="1">
    <source>
        <dbReference type="ARBA" id="ARBA00004651"/>
    </source>
</evidence>
<dbReference type="Pfam" id="PF12704">
    <property type="entry name" value="MacB_PCD"/>
    <property type="match status" value="1"/>
</dbReference>
<evidence type="ECO:0000256" key="6">
    <source>
        <dbReference type="ARBA" id="ARBA00022475"/>
    </source>
</evidence>
<keyword evidence="7 11" id="KW-0812">Transmembrane</keyword>
<evidence type="ECO:0000256" key="9">
    <source>
        <dbReference type="ARBA" id="ARBA00023136"/>
    </source>
</evidence>
<evidence type="ECO:0000256" key="4">
    <source>
        <dbReference type="ARBA" id="ARBA00016962"/>
    </source>
</evidence>
<evidence type="ECO:0000256" key="10">
    <source>
        <dbReference type="ARBA" id="ARBA00024973"/>
    </source>
</evidence>
<keyword evidence="6" id="KW-1003">Cell membrane</keyword>
<dbReference type="RefSeq" id="WP_095326918.1">
    <property type="nucleotide sequence ID" value="NZ_NPCC01000025.1"/>
</dbReference>
<comment type="function">
    <text evidence="10">Part of the ABC transporter complex hrt involved in hemin import. Responsible for the translocation of the substrate across the membrane.</text>
</comment>
<evidence type="ECO:0000313" key="14">
    <source>
        <dbReference type="EMBL" id="PAE87921.1"/>
    </source>
</evidence>
<feature type="domain" description="ABC3 transporter permease C-terminal" evidence="12">
    <location>
        <begin position="238"/>
        <end position="349"/>
    </location>
</feature>
<comment type="subcellular location">
    <subcellularLocation>
        <location evidence="1">Cell membrane</location>
        <topology evidence="1">Multi-pass membrane protein</topology>
    </subcellularLocation>
</comment>